<dbReference type="AlphaFoldDB" id="E4X3D5"/>
<organism evidence="2">
    <name type="scientific">Oikopleura dioica</name>
    <name type="common">Tunicate</name>
    <dbReference type="NCBI Taxonomy" id="34765"/>
    <lineage>
        <taxon>Eukaryota</taxon>
        <taxon>Metazoa</taxon>
        <taxon>Chordata</taxon>
        <taxon>Tunicata</taxon>
        <taxon>Appendicularia</taxon>
        <taxon>Copelata</taxon>
        <taxon>Oikopleuridae</taxon>
        <taxon>Oikopleura</taxon>
    </lineage>
</organism>
<feature type="compositionally biased region" description="Polar residues" evidence="1">
    <location>
        <begin position="47"/>
        <end position="66"/>
    </location>
</feature>
<dbReference type="OrthoDB" id="10372437at2759"/>
<protein>
    <submittedName>
        <fullName evidence="2">Uncharacterized protein</fullName>
    </submittedName>
</protein>
<keyword evidence="3" id="KW-1185">Reference proteome</keyword>
<accession>E4X3D5</accession>
<sequence>MPRQKATPSKHANNALAQNKQTLVITETLQLPAKDFKREREDDEESGITSASSGPRSICGTMTPTTIDGGDEGQHDSSLEDSFDSSADQNLGFSPSRLEDKVTRWLTERFVISKGLCSTVQDIINLYRSEFPKDFLYAPLQSYQVGTLIRRYFPTIGRSKISVAGRRVWVYKDLGARVGQRASSGSDSAVADNPTPPIVEPPIVPTAHFPGTGHLDEHHSPINESWRSNSFRKTKIIDSGLPTMLSYMDQAGEDSSKRLSNDYDNYAHVSGNSVLIQMTFYFEWEQFTVPDFEIGLGSYVKALEMLAHYNTNHPRKPLQNLSQVGRLLRSSITQECKHLRRYFKGLLKNKKIYFIQNKKDSGGKREWVYTNIQVKEDCIENFEAAVRGDWYAARRKSPNREGFDDVKEIPQYSLTLGSSNSQKVVTPDVAPESIDGSVQDINEVTSPNTEQNVKTEPSEEDASAGKGTNSSSEFVQGASHRAEQAGQNDSIEQDRDTGSINGDNSGEQRDIPRSAFERMPPNQGGLSRNLTVLKETQAEGWLLTHCSKNYCEWIRLVDDYLIDQRRIVIEVRIQSDWDITVNANGRKVYPDSLELTHVERSPAAVSEFLKTVAGINFCRGFPAPYFRKLEIQGHIVSYPEIWSIRSCPDNEEIRHRSVHCNLLHRSEGVFCQACFHGCRMHMQRIKTPPIED</sequence>
<feature type="region of interest" description="Disordered" evidence="1">
    <location>
        <begin position="431"/>
        <end position="528"/>
    </location>
</feature>
<gene>
    <name evidence="2" type="ORF">GSOID_T00017776001</name>
</gene>
<feature type="compositionally biased region" description="Polar residues" evidence="1">
    <location>
        <begin position="439"/>
        <end position="455"/>
    </location>
</feature>
<feature type="region of interest" description="Disordered" evidence="1">
    <location>
        <begin position="1"/>
        <end position="92"/>
    </location>
</feature>
<feature type="compositionally biased region" description="Basic and acidic residues" evidence="1">
    <location>
        <begin position="506"/>
        <end position="516"/>
    </location>
</feature>
<name>E4X3D5_OIKDI</name>
<dbReference type="InParanoid" id="E4X3D5"/>
<reference evidence="2" key="1">
    <citation type="journal article" date="2010" name="Science">
        <title>Plasticity of animal genome architecture unmasked by rapid evolution of a pelagic tunicate.</title>
        <authorList>
            <person name="Denoeud F."/>
            <person name="Henriet S."/>
            <person name="Mungpakdee S."/>
            <person name="Aury J.M."/>
            <person name="Da Silva C."/>
            <person name="Brinkmann H."/>
            <person name="Mikhaleva J."/>
            <person name="Olsen L.C."/>
            <person name="Jubin C."/>
            <person name="Canestro C."/>
            <person name="Bouquet J.M."/>
            <person name="Danks G."/>
            <person name="Poulain J."/>
            <person name="Campsteijn C."/>
            <person name="Adamski M."/>
            <person name="Cross I."/>
            <person name="Yadetie F."/>
            <person name="Muffato M."/>
            <person name="Louis A."/>
            <person name="Butcher S."/>
            <person name="Tsagkogeorga G."/>
            <person name="Konrad A."/>
            <person name="Singh S."/>
            <person name="Jensen M.F."/>
            <person name="Cong E.H."/>
            <person name="Eikeseth-Otteraa H."/>
            <person name="Noel B."/>
            <person name="Anthouard V."/>
            <person name="Porcel B.M."/>
            <person name="Kachouri-Lafond R."/>
            <person name="Nishino A."/>
            <person name="Ugolini M."/>
            <person name="Chourrout P."/>
            <person name="Nishida H."/>
            <person name="Aasland R."/>
            <person name="Huzurbazar S."/>
            <person name="Westhof E."/>
            <person name="Delsuc F."/>
            <person name="Lehrach H."/>
            <person name="Reinhardt R."/>
            <person name="Weissenbach J."/>
            <person name="Roy S.W."/>
            <person name="Artiguenave F."/>
            <person name="Postlethwait J.H."/>
            <person name="Manak J.R."/>
            <person name="Thompson E.M."/>
            <person name="Jaillon O."/>
            <person name="Du Pasquier L."/>
            <person name="Boudinot P."/>
            <person name="Liberles D.A."/>
            <person name="Volff J.N."/>
            <person name="Philippe H."/>
            <person name="Lenhard B."/>
            <person name="Roest Crollius H."/>
            <person name="Wincker P."/>
            <person name="Chourrout D."/>
        </authorList>
    </citation>
    <scope>NUCLEOTIDE SEQUENCE [LARGE SCALE GENOMIC DNA]</scope>
</reference>
<proteinExistence type="predicted"/>
<evidence type="ECO:0000313" key="2">
    <source>
        <dbReference type="EMBL" id="CBY18139.1"/>
    </source>
</evidence>
<evidence type="ECO:0000256" key="1">
    <source>
        <dbReference type="SAM" id="MobiDB-lite"/>
    </source>
</evidence>
<dbReference type="EMBL" id="FN653023">
    <property type="protein sequence ID" value="CBY18139.1"/>
    <property type="molecule type" value="Genomic_DNA"/>
</dbReference>
<feature type="compositionally biased region" description="Polar residues" evidence="1">
    <location>
        <begin position="1"/>
        <end position="29"/>
    </location>
</feature>
<dbReference type="Proteomes" id="UP000001307">
    <property type="component" value="Unassembled WGS sequence"/>
</dbReference>
<evidence type="ECO:0000313" key="3">
    <source>
        <dbReference type="Proteomes" id="UP000001307"/>
    </source>
</evidence>